<protein>
    <recommendedName>
        <fullName evidence="3">Fungal lipase-type domain-containing protein</fullName>
    </recommendedName>
</protein>
<dbReference type="Gene3D" id="3.40.50.1820">
    <property type="entry name" value="alpha/beta hydrolase"/>
    <property type="match status" value="1"/>
</dbReference>
<proteinExistence type="predicted"/>
<evidence type="ECO:0000259" key="3">
    <source>
        <dbReference type="Pfam" id="PF01764"/>
    </source>
</evidence>
<evidence type="ECO:0000256" key="1">
    <source>
        <dbReference type="ARBA" id="ARBA00022801"/>
    </source>
</evidence>
<keyword evidence="5" id="KW-1185">Reference proteome</keyword>
<feature type="domain" description="Fungal lipase-type" evidence="3">
    <location>
        <begin position="343"/>
        <end position="461"/>
    </location>
</feature>
<evidence type="ECO:0000256" key="2">
    <source>
        <dbReference type="SAM" id="MobiDB-lite"/>
    </source>
</evidence>
<dbReference type="InterPro" id="IPR029058">
    <property type="entry name" value="AB_hydrolase_fold"/>
</dbReference>
<dbReference type="Proteomes" id="UP000091857">
    <property type="component" value="Chromosome 11"/>
</dbReference>
<dbReference type="PANTHER" id="PTHR46086:SF3">
    <property type="entry name" value="TRIACYLGLYCEROL LIPASE OBL1"/>
    <property type="match status" value="1"/>
</dbReference>
<keyword evidence="1" id="KW-0378">Hydrolase</keyword>
<reference evidence="5" key="1">
    <citation type="journal article" date="2016" name="Nat. Biotechnol.">
        <title>Sequencing wild and cultivated cassava and related species reveals extensive interspecific hybridization and genetic diversity.</title>
        <authorList>
            <person name="Bredeson J.V."/>
            <person name="Lyons J.B."/>
            <person name="Prochnik S.E."/>
            <person name="Wu G.A."/>
            <person name="Ha C.M."/>
            <person name="Edsinger-Gonzales E."/>
            <person name="Grimwood J."/>
            <person name="Schmutz J."/>
            <person name="Rabbi I.Y."/>
            <person name="Egesi C."/>
            <person name="Nauluvula P."/>
            <person name="Lebot V."/>
            <person name="Ndunguru J."/>
            <person name="Mkamilo G."/>
            <person name="Bart R.S."/>
            <person name="Setter T.L."/>
            <person name="Gleadow R.M."/>
            <person name="Kulakow P."/>
            <person name="Ferguson M.E."/>
            <person name="Rounsley S."/>
            <person name="Rokhsar D.S."/>
        </authorList>
    </citation>
    <scope>NUCLEOTIDE SEQUENCE [LARGE SCALE GENOMIC DNA]</scope>
    <source>
        <strain evidence="5">cv. AM560-2</strain>
    </source>
</reference>
<organism evidence="4 5">
    <name type="scientific">Manihot esculenta</name>
    <name type="common">Cassava</name>
    <name type="synonym">Jatropha manihot</name>
    <dbReference type="NCBI Taxonomy" id="3983"/>
    <lineage>
        <taxon>Eukaryota</taxon>
        <taxon>Viridiplantae</taxon>
        <taxon>Streptophyta</taxon>
        <taxon>Embryophyta</taxon>
        <taxon>Tracheophyta</taxon>
        <taxon>Spermatophyta</taxon>
        <taxon>Magnoliopsida</taxon>
        <taxon>eudicotyledons</taxon>
        <taxon>Gunneridae</taxon>
        <taxon>Pentapetalae</taxon>
        <taxon>rosids</taxon>
        <taxon>fabids</taxon>
        <taxon>Malpighiales</taxon>
        <taxon>Euphorbiaceae</taxon>
        <taxon>Crotonoideae</taxon>
        <taxon>Manihoteae</taxon>
        <taxon>Manihot</taxon>
    </lineage>
</organism>
<gene>
    <name evidence="4" type="ORF">MANES_11G011100v8</name>
</gene>
<dbReference type="Pfam" id="PF01764">
    <property type="entry name" value="Lipase_3"/>
    <property type="match status" value="1"/>
</dbReference>
<dbReference type="Gramene" id="Manes.11G011100.1.v8.1">
    <property type="protein sequence ID" value="Manes.11G011100.1.v8.1.CDS"/>
    <property type="gene ID" value="Manes.11G011100.v8.1"/>
</dbReference>
<dbReference type="PANTHER" id="PTHR46086">
    <property type="entry name" value="ALPHA/BETA-HYDROLASES SUPERFAMILY PROTEIN"/>
    <property type="match status" value="1"/>
</dbReference>
<dbReference type="SUPFAM" id="SSF53474">
    <property type="entry name" value="alpha/beta-Hydrolases"/>
    <property type="match status" value="1"/>
</dbReference>
<dbReference type="CDD" id="cd00519">
    <property type="entry name" value="Lipase_3"/>
    <property type="match status" value="1"/>
</dbReference>
<dbReference type="InterPro" id="IPR044819">
    <property type="entry name" value="OBL-like"/>
</dbReference>
<dbReference type="AlphaFoldDB" id="A0A2C9UXF0"/>
<sequence length="574" mass="65584">MANVEPNLEQNIDYGYDQDERKKYGGDNGLKYLIVDPQKGGIWNLFKFLVFHNTTSGIRFLDSSDEEEKRGAIADHRLVILTSIIVRRILALIAKPLAYIGFMVDFFLNLLSENDDFIGLLVNFLHGKVVIPHRDSETFISTIGQLDGRIDLYKGDNLVKQVDDSVSAERSISMELGNRALVDLSIMASKLAYENAKVVKNIVNNHWKMHFVDFYDCWNDYQKGSNTQVFILCDKPKDANLIVVSFRGTEPFNACDWSTDIDFSWYEIPKAGKVHVGFLEALGLGTRRDAHTFQYNLQRQNRNFNYPNCDHDVTKIPSEGTETVSSATDSDKEQSTWDNSSDSEAAISSSISNLKLEVAKKSAYYAVTMKLESLLREHKNAKFLVTGHSLGGAIAILYPTVLVIQEEMELAERLLGVYTFGQPRVGDVKLGKFVEAHLNNPVPKYFRLVYCNDLVPRVPFDDHIFSYKHFGVCLYYDSWYYQHKMDEQPNPNFFGMRYLIPQHMNAAWEIMRSLAMGYTHGPEYKEGWFCTFFRLMGLLIPGIAAHSPRDYVNSIRLGKERVTLSSTFKSFLHK</sequence>
<dbReference type="EMBL" id="CM004397">
    <property type="protein sequence ID" value="OAY36305.1"/>
    <property type="molecule type" value="Genomic_DNA"/>
</dbReference>
<dbReference type="InterPro" id="IPR002921">
    <property type="entry name" value="Fungal_lipase-type"/>
</dbReference>
<name>A0A2C9UXF0_MANES</name>
<dbReference type="GO" id="GO:0004806">
    <property type="term" value="F:triacylglycerol lipase activity"/>
    <property type="evidence" value="ECO:0007669"/>
    <property type="project" value="InterPro"/>
</dbReference>
<dbReference type="ESTHER" id="manes-a0a2c9uxf0">
    <property type="family name" value="Triacylglycerol-lipase-OBL1-like"/>
</dbReference>
<dbReference type="GO" id="GO:0006629">
    <property type="term" value="P:lipid metabolic process"/>
    <property type="evidence" value="ECO:0007669"/>
    <property type="project" value="InterPro"/>
</dbReference>
<feature type="region of interest" description="Disordered" evidence="2">
    <location>
        <begin position="315"/>
        <end position="342"/>
    </location>
</feature>
<evidence type="ECO:0000313" key="5">
    <source>
        <dbReference type="Proteomes" id="UP000091857"/>
    </source>
</evidence>
<comment type="caution">
    <text evidence="4">The sequence shown here is derived from an EMBL/GenBank/DDBJ whole genome shotgun (WGS) entry which is preliminary data.</text>
</comment>
<evidence type="ECO:0000313" key="4">
    <source>
        <dbReference type="EMBL" id="OAY36305.1"/>
    </source>
</evidence>
<accession>A0A2C9UXF0</accession>